<dbReference type="PANTHER" id="PTHR37812:SF1">
    <property type="entry name" value="MU-LIKE PROPHAGE FLUMU PROTEIN C"/>
    <property type="match status" value="1"/>
</dbReference>
<dbReference type="InterPro" id="IPR049739">
    <property type="entry name" value="YraL-like"/>
</dbReference>
<keyword evidence="2" id="KW-1185">Reference proteome</keyword>
<dbReference type="EMBL" id="JAAGPU010000017">
    <property type="protein sequence ID" value="NEU05215.1"/>
    <property type="molecule type" value="Genomic_DNA"/>
</dbReference>
<sequence>MAYIKAGDVLPSEIIKLIQEYIDGDCIYIPRKFENEKSWGEKNGTRKFLQTRDSEIYNMYLKGATINQLVDIYFLSDKSIRRIVHKEKNKF</sequence>
<protein>
    <recommendedName>
        <fullName evidence="3">Mor transcription activator domain-containing protein</fullName>
    </recommendedName>
</protein>
<evidence type="ECO:0008006" key="3">
    <source>
        <dbReference type="Google" id="ProtNLM"/>
    </source>
</evidence>
<reference evidence="1 2" key="1">
    <citation type="submission" date="2020-02" db="EMBL/GenBank/DDBJ databases">
        <title>Genome assembly of a novel Clostridium senegalense strain.</title>
        <authorList>
            <person name="Gupta T.B."/>
            <person name="Jauregui R."/>
            <person name="Maclean P."/>
            <person name="Nawarathana A."/>
            <person name="Brightwell G."/>
        </authorList>
    </citation>
    <scope>NUCLEOTIDE SEQUENCE [LARGE SCALE GENOMIC DNA]</scope>
    <source>
        <strain evidence="1 2">AGRFS4</strain>
    </source>
</reference>
<dbReference type="Proteomes" id="UP000481872">
    <property type="component" value="Unassembled WGS sequence"/>
</dbReference>
<organism evidence="1 2">
    <name type="scientific">Clostridium senegalense</name>
    <dbReference type="NCBI Taxonomy" id="1465809"/>
    <lineage>
        <taxon>Bacteria</taxon>
        <taxon>Bacillati</taxon>
        <taxon>Bacillota</taxon>
        <taxon>Clostridia</taxon>
        <taxon>Eubacteriales</taxon>
        <taxon>Clostridiaceae</taxon>
        <taxon>Clostridium</taxon>
    </lineage>
</organism>
<comment type="caution">
    <text evidence="1">The sequence shown here is derived from an EMBL/GenBank/DDBJ whole genome shotgun (WGS) entry which is preliminary data.</text>
</comment>
<dbReference type="InterPro" id="IPR052411">
    <property type="entry name" value="c-mor_Regulatory_Protein"/>
</dbReference>
<dbReference type="PANTHER" id="PTHR37812">
    <property type="entry name" value="MU-LIKE PROPHAGE FLUMU PROTEIN C"/>
    <property type="match status" value="1"/>
</dbReference>
<dbReference type="InterPro" id="IPR009057">
    <property type="entry name" value="Homeodomain-like_sf"/>
</dbReference>
<evidence type="ECO:0000313" key="2">
    <source>
        <dbReference type="Proteomes" id="UP000481872"/>
    </source>
</evidence>
<dbReference type="SUPFAM" id="SSF46689">
    <property type="entry name" value="Homeodomain-like"/>
    <property type="match status" value="1"/>
</dbReference>
<name>A0A6M0H3C6_9CLOT</name>
<gene>
    <name evidence="1" type="ORF">G3M99_10195</name>
</gene>
<dbReference type="NCBIfam" id="NF040785">
    <property type="entry name" value="CD3324_fam"/>
    <property type="match status" value="1"/>
</dbReference>
<evidence type="ECO:0000313" key="1">
    <source>
        <dbReference type="EMBL" id="NEU05215.1"/>
    </source>
</evidence>
<accession>A0A6M0H3C6</accession>
<dbReference type="RefSeq" id="WP_199870085.1">
    <property type="nucleotide sequence ID" value="NZ_JAAGPU010000017.1"/>
</dbReference>
<dbReference type="AlphaFoldDB" id="A0A6M0H3C6"/>
<dbReference type="Gene3D" id="1.10.10.60">
    <property type="entry name" value="Homeodomain-like"/>
    <property type="match status" value="1"/>
</dbReference>
<proteinExistence type="predicted"/>